<dbReference type="PANTHER" id="PTHR35400">
    <property type="entry name" value="SLR1083 PROTEIN"/>
    <property type="match status" value="1"/>
</dbReference>
<evidence type="ECO:0000259" key="2">
    <source>
        <dbReference type="Pfam" id="PF05685"/>
    </source>
</evidence>
<keyword evidence="3" id="KW-0540">Nuclease</keyword>
<dbReference type="InterPro" id="IPR008538">
    <property type="entry name" value="Uma2"/>
</dbReference>
<feature type="region of interest" description="Disordered" evidence="1">
    <location>
        <begin position="1"/>
        <end position="26"/>
    </location>
</feature>
<dbReference type="Proteomes" id="UP001550850">
    <property type="component" value="Unassembled WGS sequence"/>
</dbReference>
<keyword evidence="4" id="KW-1185">Reference proteome</keyword>
<sequence>MATALRTLKTSPTHEEADVSAAEERPSVLNQEEFEELARMADRVNEALRLEFLEGRVLEKPMPDGDHSTIIEWLSRLCMQARTDWWLYSDQGLRVDGYRQGNARPDGSLAPTGTFAGQGEWASPDGVLMVVEVTSHDRDTNARDRVEKPRAYAGAGIPVFLLIDRDSCEVKVHSEPENGRYTRQVVVPYGKTVTLPGPVGIELDTEPLKDWSR</sequence>
<gene>
    <name evidence="3" type="ORF">AB0E65_09455</name>
</gene>
<dbReference type="Gene3D" id="3.90.1570.10">
    <property type="entry name" value="tt1808, chain A"/>
    <property type="match status" value="1"/>
</dbReference>
<dbReference type="Pfam" id="PF05685">
    <property type="entry name" value="Uma2"/>
    <property type="match status" value="1"/>
</dbReference>
<dbReference type="GO" id="GO:0004519">
    <property type="term" value="F:endonuclease activity"/>
    <property type="evidence" value="ECO:0007669"/>
    <property type="project" value="UniProtKB-KW"/>
</dbReference>
<dbReference type="CDD" id="cd06260">
    <property type="entry name" value="DUF820-like"/>
    <property type="match status" value="1"/>
</dbReference>
<feature type="compositionally biased region" description="Basic and acidic residues" evidence="1">
    <location>
        <begin position="12"/>
        <end position="26"/>
    </location>
</feature>
<protein>
    <submittedName>
        <fullName evidence="3">Uma2 family endonuclease</fullName>
    </submittedName>
</protein>
<accession>A0ABV2YFD9</accession>
<dbReference type="InterPro" id="IPR011335">
    <property type="entry name" value="Restrct_endonuc-II-like"/>
</dbReference>
<name>A0ABV2YFD9_9ACTN</name>
<evidence type="ECO:0000256" key="1">
    <source>
        <dbReference type="SAM" id="MobiDB-lite"/>
    </source>
</evidence>
<feature type="domain" description="Putative restriction endonuclease" evidence="2">
    <location>
        <begin position="34"/>
        <end position="205"/>
    </location>
</feature>
<evidence type="ECO:0000313" key="4">
    <source>
        <dbReference type="Proteomes" id="UP001550850"/>
    </source>
</evidence>
<organism evidence="3 4">
    <name type="scientific">Streptomyces fragilis</name>
    <dbReference type="NCBI Taxonomy" id="67301"/>
    <lineage>
        <taxon>Bacteria</taxon>
        <taxon>Bacillati</taxon>
        <taxon>Actinomycetota</taxon>
        <taxon>Actinomycetes</taxon>
        <taxon>Kitasatosporales</taxon>
        <taxon>Streptomycetaceae</taxon>
        <taxon>Streptomyces</taxon>
    </lineage>
</organism>
<dbReference type="InterPro" id="IPR012296">
    <property type="entry name" value="Nuclease_put_TT1808"/>
</dbReference>
<evidence type="ECO:0000313" key="3">
    <source>
        <dbReference type="EMBL" id="MEU3554431.1"/>
    </source>
</evidence>
<reference evidence="3 4" key="1">
    <citation type="submission" date="2024-06" db="EMBL/GenBank/DDBJ databases">
        <title>The Natural Products Discovery Center: Release of the First 8490 Sequenced Strains for Exploring Actinobacteria Biosynthetic Diversity.</title>
        <authorList>
            <person name="Kalkreuter E."/>
            <person name="Kautsar S.A."/>
            <person name="Yang D."/>
            <person name="Bader C.D."/>
            <person name="Teijaro C.N."/>
            <person name="Fluegel L."/>
            <person name="Davis C.M."/>
            <person name="Simpson J.R."/>
            <person name="Lauterbach L."/>
            <person name="Steele A.D."/>
            <person name="Gui C."/>
            <person name="Meng S."/>
            <person name="Li G."/>
            <person name="Viehrig K."/>
            <person name="Ye F."/>
            <person name="Su P."/>
            <person name="Kiefer A.F."/>
            <person name="Nichols A."/>
            <person name="Cepeda A.J."/>
            <person name="Yan W."/>
            <person name="Fan B."/>
            <person name="Jiang Y."/>
            <person name="Adhikari A."/>
            <person name="Zheng C.-J."/>
            <person name="Schuster L."/>
            <person name="Cowan T.M."/>
            <person name="Smanski M.J."/>
            <person name="Chevrette M.G."/>
            <person name="De Carvalho L.P.S."/>
            <person name="Shen B."/>
        </authorList>
    </citation>
    <scope>NUCLEOTIDE SEQUENCE [LARGE SCALE GENOMIC DNA]</scope>
    <source>
        <strain evidence="3 4">NPDC038104</strain>
    </source>
</reference>
<keyword evidence="3" id="KW-0255">Endonuclease</keyword>
<dbReference type="SUPFAM" id="SSF52980">
    <property type="entry name" value="Restriction endonuclease-like"/>
    <property type="match status" value="1"/>
</dbReference>
<dbReference type="PANTHER" id="PTHR35400:SF3">
    <property type="entry name" value="SLL1072 PROTEIN"/>
    <property type="match status" value="1"/>
</dbReference>
<proteinExistence type="predicted"/>
<dbReference type="EMBL" id="JBEZUR010000010">
    <property type="protein sequence ID" value="MEU3554431.1"/>
    <property type="molecule type" value="Genomic_DNA"/>
</dbReference>
<keyword evidence="3" id="KW-0378">Hydrolase</keyword>
<comment type="caution">
    <text evidence="3">The sequence shown here is derived from an EMBL/GenBank/DDBJ whole genome shotgun (WGS) entry which is preliminary data.</text>
</comment>